<gene>
    <name evidence="21" type="ORF">C2E21_3575</name>
</gene>
<evidence type="ECO:0000259" key="20">
    <source>
        <dbReference type="PROSITE" id="PS52002"/>
    </source>
</evidence>
<dbReference type="Gene3D" id="2.30.30.100">
    <property type="match status" value="1"/>
</dbReference>
<evidence type="ECO:0000256" key="10">
    <source>
        <dbReference type="ARBA" id="ARBA00023239"/>
    </source>
</evidence>
<accession>A0A2P6TU20</accession>
<comment type="catalytic activity">
    <reaction evidence="17">
        <text>L-ornithine + H(+) = putrescine + CO2</text>
        <dbReference type="Rhea" id="RHEA:22964"/>
        <dbReference type="ChEBI" id="CHEBI:15378"/>
        <dbReference type="ChEBI" id="CHEBI:16526"/>
        <dbReference type="ChEBI" id="CHEBI:46911"/>
        <dbReference type="ChEBI" id="CHEBI:326268"/>
        <dbReference type="EC" id="4.1.1.17"/>
    </reaction>
</comment>
<dbReference type="PROSITE" id="PS00878">
    <property type="entry name" value="ODR_DC_2_1"/>
    <property type="match status" value="1"/>
</dbReference>
<dbReference type="OrthoDB" id="5034579at2759"/>
<evidence type="ECO:0000256" key="17">
    <source>
        <dbReference type="ARBA" id="ARBA00049127"/>
    </source>
</evidence>
<comment type="pathway">
    <text evidence="14">Amine and polyamine biosynthesis; putrescine biosynthesis via L-ornithine pathway; putrescine from L-ornithine: step 1/1.</text>
</comment>
<dbReference type="GO" id="GO:0003723">
    <property type="term" value="F:RNA binding"/>
    <property type="evidence" value="ECO:0007669"/>
    <property type="project" value="UniProtKB-KW"/>
</dbReference>
<dbReference type="PRINTS" id="PR01182">
    <property type="entry name" value="ORNDCRBXLASE"/>
</dbReference>
<keyword evidence="12" id="KW-0687">Ribonucleoprotein</keyword>
<comment type="similarity">
    <text evidence="4 19">Belongs to the Orn/Lys/Arg decarboxylase class-II family.</text>
</comment>
<name>A0A2P6TU20_CHLSO</name>
<dbReference type="InterPro" id="IPR047575">
    <property type="entry name" value="Sm"/>
</dbReference>
<dbReference type="Pfam" id="PF01423">
    <property type="entry name" value="LSM"/>
    <property type="match status" value="1"/>
</dbReference>
<proteinExistence type="inferred from homology"/>
<dbReference type="CDD" id="cd01722">
    <property type="entry name" value="Sm_F"/>
    <property type="match status" value="1"/>
</dbReference>
<dbReference type="EMBL" id="LHPG02000006">
    <property type="protein sequence ID" value="PRW57572.1"/>
    <property type="molecule type" value="Genomic_DNA"/>
</dbReference>
<dbReference type="PANTHER" id="PTHR11482">
    <property type="entry name" value="ARGININE/DIAMINOPIMELATE/ORNITHINE DECARBOXYLASE"/>
    <property type="match status" value="1"/>
</dbReference>
<comment type="cofactor">
    <cofactor evidence="1 18">
        <name>pyridoxal 5'-phosphate</name>
        <dbReference type="ChEBI" id="CHEBI:597326"/>
    </cofactor>
</comment>
<evidence type="ECO:0000256" key="7">
    <source>
        <dbReference type="ARBA" id="ARBA00022884"/>
    </source>
</evidence>
<keyword evidence="5" id="KW-0507">mRNA processing</keyword>
<evidence type="ECO:0000256" key="6">
    <source>
        <dbReference type="ARBA" id="ARBA00022728"/>
    </source>
</evidence>
<evidence type="ECO:0000256" key="19">
    <source>
        <dbReference type="RuleBase" id="RU003737"/>
    </source>
</evidence>
<sequence>MDSSFAVMALEDRAVDAPVACPPADACVAESMPTISGGSNLDCVDMVILPGAGTSGAAAAAADAGADAGEALAAPAALSDNESVDDGADDVPAPKFRKLICSEPPPAVRSALGPELLVALEARDTVFLPSSGTAVEDHVRKTIAAEQTEDNFYVYNLAMVERLYRAWGRMMPRVHPCYAVKCNPDEGLLSVLAAMGAGFDCASEAEIAQVMALGVSPDRIVYAHPCKPPKQIRWSATHGVNLTTFDTESELQKMAQFHPTSGLLLRIRADDPAARCQLGNKYGAELSSVPHLLEAARGLGLSVRGVSFHVGSGAKNPAAFTAAVQSARHVFDLGLALGFEMDTLDLGGGFCGGAFDAAGSVDLGGVPAAINAALDEHFPDPEGKLRIIAEPGRYFAEAFATYACFINGWRARTADDSGEQLFDYYLTDGLYGSMNCLVYDHAELAPVGLRSPLLPPVGPEDGALFKTTLFGPTCDGLDTVARDVPLPRLRNGDWVLFPRFGAYTIAGAVNFNGFDVCGAKTVPVNPKPFLNDLTGKQVIVKLKWGMEYKGYLVSIDSYMNLQLASTEEYIDGQFTGNLGEVLIRCNNVLYIRGAPEEQEAT</sequence>
<dbReference type="SUPFAM" id="SSF51419">
    <property type="entry name" value="PLP-binding barrel"/>
    <property type="match status" value="1"/>
</dbReference>
<dbReference type="PRINTS" id="PR01179">
    <property type="entry name" value="ODADCRBXLASE"/>
</dbReference>
<comment type="similarity">
    <text evidence="3">Belongs to the snRNP Sm proteins family. SmF/LSm6 subfamily.</text>
</comment>
<dbReference type="InterPro" id="IPR009006">
    <property type="entry name" value="Ala_racemase/Decarboxylase_C"/>
</dbReference>
<evidence type="ECO:0000256" key="12">
    <source>
        <dbReference type="ARBA" id="ARBA00023274"/>
    </source>
</evidence>
<dbReference type="CDD" id="cd00622">
    <property type="entry name" value="PLPDE_III_ODC"/>
    <property type="match status" value="1"/>
</dbReference>
<dbReference type="PANTHER" id="PTHR11482:SF6">
    <property type="entry name" value="ORNITHINE DECARBOXYLASE 1-RELATED"/>
    <property type="match status" value="1"/>
</dbReference>
<comment type="caution">
    <text evidence="21">The sequence shown here is derived from an EMBL/GenBank/DDBJ whole genome shotgun (WGS) entry which is preliminary data.</text>
</comment>
<dbReference type="InterPro" id="IPR000183">
    <property type="entry name" value="Orn/DAP/Arg_de-COase"/>
</dbReference>
<dbReference type="GO" id="GO:0005681">
    <property type="term" value="C:spliceosomal complex"/>
    <property type="evidence" value="ECO:0007669"/>
    <property type="project" value="UniProtKB-KW"/>
</dbReference>
<dbReference type="InterPro" id="IPR001163">
    <property type="entry name" value="Sm_dom_euk/arc"/>
</dbReference>
<evidence type="ECO:0000256" key="3">
    <source>
        <dbReference type="ARBA" id="ARBA00007927"/>
    </source>
</evidence>
<dbReference type="EC" id="4.1.1.17" evidence="15"/>
<dbReference type="GO" id="GO:0033387">
    <property type="term" value="P:putrescine biosynthetic process from arginine, via ornithine"/>
    <property type="evidence" value="ECO:0007669"/>
    <property type="project" value="UniProtKB-UniPathway"/>
</dbReference>
<dbReference type="InterPro" id="IPR034100">
    <property type="entry name" value="Sm_F"/>
</dbReference>
<keyword evidence="7" id="KW-0694">RNA-binding</keyword>
<dbReference type="FunFam" id="3.20.20.10:FF:000005">
    <property type="entry name" value="Ornithine decarboxylase"/>
    <property type="match status" value="1"/>
</dbReference>
<dbReference type="STRING" id="3076.A0A2P6TU20"/>
<evidence type="ECO:0000256" key="16">
    <source>
        <dbReference type="ARBA" id="ARBA00046672"/>
    </source>
</evidence>
<dbReference type="GO" id="GO:0005737">
    <property type="term" value="C:cytoplasm"/>
    <property type="evidence" value="ECO:0007669"/>
    <property type="project" value="TreeGrafter"/>
</dbReference>
<evidence type="ECO:0000256" key="2">
    <source>
        <dbReference type="ARBA" id="ARBA00004123"/>
    </source>
</evidence>
<evidence type="ECO:0000313" key="21">
    <source>
        <dbReference type="EMBL" id="PRW57572.1"/>
    </source>
</evidence>
<evidence type="ECO:0000256" key="14">
    <source>
        <dbReference type="ARBA" id="ARBA00034115"/>
    </source>
</evidence>
<dbReference type="InterPro" id="IPR029066">
    <property type="entry name" value="PLP-binding_barrel"/>
</dbReference>
<dbReference type="InterPro" id="IPR002433">
    <property type="entry name" value="Orn_de-COase"/>
</dbReference>
<comment type="subunit">
    <text evidence="16">Homodimer. Only the dimer is catalytically active, as the active sites are constructed of residues from both monomers.</text>
</comment>
<evidence type="ECO:0000256" key="8">
    <source>
        <dbReference type="ARBA" id="ARBA00022898"/>
    </source>
</evidence>
<reference evidence="21 22" key="1">
    <citation type="journal article" date="2018" name="Plant J.">
        <title>Genome sequences of Chlorella sorokiniana UTEX 1602 and Micractinium conductrix SAG 241.80: implications to maltose excretion by a green alga.</title>
        <authorList>
            <person name="Arriola M.B."/>
            <person name="Velmurugan N."/>
            <person name="Zhang Y."/>
            <person name="Plunkett M.H."/>
            <person name="Hondzo H."/>
            <person name="Barney B.M."/>
        </authorList>
    </citation>
    <scope>NUCLEOTIDE SEQUENCE [LARGE SCALE GENOMIC DNA]</scope>
    <source>
        <strain evidence="22">UTEX 1602</strain>
    </source>
</reference>
<dbReference type="InterPro" id="IPR022643">
    <property type="entry name" value="De-COase2_C"/>
</dbReference>
<dbReference type="Proteomes" id="UP000239899">
    <property type="component" value="Unassembled WGS sequence"/>
</dbReference>
<dbReference type="UniPathway" id="UPA00535">
    <property type="reaction ID" value="UER00288"/>
</dbReference>
<evidence type="ECO:0000256" key="13">
    <source>
        <dbReference type="ARBA" id="ARBA00030144"/>
    </source>
</evidence>
<dbReference type="GO" id="GO:0004586">
    <property type="term" value="F:ornithine decarboxylase activity"/>
    <property type="evidence" value="ECO:0007669"/>
    <property type="project" value="UniProtKB-EC"/>
</dbReference>
<evidence type="ECO:0000256" key="9">
    <source>
        <dbReference type="ARBA" id="ARBA00023187"/>
    </source>
</evidence>
<dbReference type="Gene3D" id="2.40.37.10">
    <property type="entry name" value="Lyase, Ornithine Decarboxylase, Chain A, domain 1"/>
    <property type="match status" value="1"/>
</dbReference>
<keyword evidence="9" id="KW-0508">mRNA splicing</keyword>
<keyword evidence="10" id="KW-0456">Lyase</keyword>
<keyword evidence="8 18" id="KW-0663">Pyridoxal phosphate</keyword>
<evidence type="ECO:0000256" key="4">
    <source>
        <dbReference type="ARBA" id="ARBA00008872"/>
    </source>
</evidence>
<feature type="domain" description="Sm" evidence="20">
    <location>
        <begin position="525"/>
        <end position="597"/>
    </location>
</feature>
<dbReference type="Gene3D" id="3.20.20.10">
    <property type="entry name" value="Alanine racemase"/>
    <property type="match status" value="1"/>
</dbReference>
<dbReference type="SMART" id="SM00651">
    <property type="entry name" value="Sm"/>
    <property type="match status" value="1"/>
</dbReference>
<keyword evidence="11" id="KW-0539">Nucleus</keyword>
<dbReference type="SUPFAM" id="SSF50182">
    <property type="entry name" value="Sm-like ribonucleoproteins"/>
    <property type="match status" value="1"/>
</dbReference>
<evidence type="ECO:0000256" key="11">
    <source>
        <dbReference type="ARBA" id="ARBA00023242"/>
    </source>
</evidence>
<dbReference type="AlphaFoldDB" id="A0A2P6TU20"/>
<feature type="modified residue" description="N6-(pyridoxal phosphate)lysine" evidence="18">
    <location>
        <position position="181"/>
    </location>
</feature>
<dbReference type="FunFam" id="2.30.30.100:FF:000011">
    <property type="entry name" value="small nuclear ribonucleoprotein F"/>
    <property type="match status" value="1"/>
</dbReference>
<dbReference type="GO" id="GO:0000398">
    <property type="term" value="P:mRNA splicing, via spliceosome"/>
    <property type="evidence" value="ECO:0007669"/>
    <property type="project" value="InterPro"/>
</dbReference>
<keyword evidence="22" id="KW-1185">Reference proteome</keyword>
<evidence type="ECO:0000256" key="18">
    <source>
        <dbReference type="PIRSR" id="PIRSR600183-50"/>
    </source>
</evidence>
<dbReference type="PROSITE" id="PS52002">
    <property type="entry name" value="SM"/>
    <property type="match status" value="1"/>
</dbReference>
<keyword evidence="6" id="KW-0747">Spliceosome</keyword>
<dbReference type="Pfam" id="PF00278">
    <property type="entry name" value="Orn_DAP_Arg_deC"/>
    <property type="match status" value="1"/>
</dbReference>
<comment type="subcellular location">
    <subcellularLocation>
        <location evidence="2">Nucleus</location>
    </subcellularLocation>
</comment>
<organism evidence="21 22">
    <name type="scientific">Chlorella sorokiniana</name>
    <name type="common">Freshwater green alga</name>
    <dbReference type="NCBI Taxonomy" id="3076"/>
    <lineage>
        <taxon>Eukaryota</taxon>
        <taxon>Viridiplantae</taxon>
        <taxon>Chlorophyta</taxon>
        <taxon>core chlorophytes</taxon>
        <taxon>Trebouxiophyceae</taxon>
        <taxon>Chlorellales</taxon>
        <taxon>Chlorellaceae</taxon>
        <taxon>Chlorella clade</taxon>
        <taxon>Chlorella</taxon>
    </lineage>
</organism>
<dbReference type="Pfam" id="PF02784">
    <property type="entry name" value="Orn_Arg_deC_N"/>
    <property type="match status" value="1"/>
</dbReference>
<evidence type="ECO:0000256" key="15">
    <source>
        <dbReference type="ARBA" id="ARBA00034138"/>
    </source>
</evidence>
<dbReference type="InterPro" id="IPR022644">
    <property type="entry name" value="De-COase2_N"/>
</dbReference>
<evidence type="ECO:0000256" key="5">
    <source>
        <dbReference type="ARBA" id="ARBA00022664"/>
    </source>
</evidence>
<dbReference type="SUPFAM" id="SSF50621">
    <property type="entry name" value="Alanine racemase C-terminal domain-like"/>
    <property type="match status" value="1"/>
</dbReference>
<dbReference type="InterPro" id="IPR010920">
    <property type="entry name" value="LSM_dom_sf"/>
</dbReference>
<evidence type="ECO:0000313" key="22">
    <source>
        <dbReference type="Proteomes" id="UP000239899"/>
    </source>
</evidence>
<feature type="active site" description="Proton donor" evidence="18">
    <location>
        <position position="474"/>
    </location>
</feature>
<evidence type="ECO:0000256" key="1">
    <source>
        <dbReference type="ARBA" id="ARBA00001933"/>
    </source>
</evidence>
<dbReference type="InterPro" id="IPR022653">
    <property type="entry name" value="De-COase2_pyr-phos_BS"/>
</dbReference>
<protein>
    <recommendedName>
        <fullName evidence="15">ornithine decarboxylase</fullName>
        <ecNumber evidence="15">4.1.1.17</ecNumber>
    </recommendedName>
    <alternativeName>
        <fullName evidence="13">Sm protein F</fullName>
    </alternativeName>
</protein>